<dbReference type="OrthoDB" id="3028814at2759"/>
<organism evidence="2 3">
    <name type="scientific">Aspergillus luchuensis (strain CBS 106.47)</name>
    <dbReference type="NCBI Taxonomy" id="1137211"/>
    <lineage>
        <taxon>Eukaryota</taxon>
        <taxon>Fungi</taxon>
        <taxon>Dikarya</taxon>
        <taxon>Ascomycota</taxon>
        <taxon>Pezizomycotina</taxon>
        <taxon>Eurotiomycetes</taxon>
        <taxon>Eurotiomycetidae</taxon>
        <taxon>Eurotiales</taxon>
        <taxon>Aspergillaceae</taxon>
        <taxon>Aspergillus</taxon>
        <taxon>Aspergillus subgen. Circumdati</taxon>
    </lineage>
</organism>
<name>A0A1M3TW89_ASPLC</name>
<keyword evidence="1" id="KW-0732">Signal</keyword>
<feature type="signal peptide" evidence="1">
    <location>
        <begin position="1"/>
        <end position="24"/>
    </location>
</feature>
<reference evidence="3" key="1">
    <citation type="journal article" date="2017" name="Genome Biol.">
        <title>Comparative genomics reveals high biological diversity and specific adaptations in the industrially and medically important fungal genus Aspergillus.</title>
        <authorList>
            <person name="de Vries R.P."/>
            <person name="Riley R."/>
            <person name="Wiebenga A."/>
            <person name="Aguilar-Osorio G."/>
            <person name="Amillis S."/>
            <person name="Uchima C.A."/>
            <person name="Anderluh G."/>
            <person name="Asadollahi M."/>
            <person name="Askin M."/>
            <person name="Barry K."/>
            <person name="Battaglia E."/>
            <person name="Bayram O."/>
            <person name="Benocci T."/>
            <person name="Braus-Stromeyer S.A."/>
            <person name="Caldana C."/>
            <person name="Canovas D."/>
            <person name="Cerqueira G.C."/>
            <person name="Chen F."/>
            <person name="Chen W."/>
            <person name="Choi C."/>
            <person name="Clum A."/>
            <person name="Dos Santos R.A."/>
            <person name="Damasio A.R."/>
            <person name="Diallinas G."/>
            <person name="Emri T."/>
            <person name="Fekete E."/>
            <person name="Flipphi M."/>
            <person name="Freyberg S."/>
            <person name="Gallo A."/>
            <person name="Gournas C."/>
            <person name="Habgood R."/>
            <person name="Hainaut M."/>
            <person name="Harispe M.L."/>
            <person name="Henrissat B."/>
            <person name="Hilden K.S."/>
            <person name="Hope R."/>
            <person name="Hossain A."/>
            <person name="Karabika E."/>
            <person name="Karaffa L."/>
            <person name="Karanyi Z."/>
            <person name="Krasevec N."/>
            <person name="Kuo A."/>
            <person name="Kusch H."/>
            <person name="LaButti K."/>
            <person name="Lagendijk E.L."/>
            <person name="Lapidus A."/>
            <person name="Levasseur A."/>
            <person name="Lindquist E."/>
            <person name="Lipzen A."/>
            <person name="Logrieco A.F."/>
            <person name="MacCabe A."/>
            <person name="Maekelae M.R."/>
            <person name="Malavazi I."/>
            <person name="Melin P."/>
            <person name="Meyer V."/>
            <person name="Mielnichuk N."/>
            <person name="Miskei M."/>
            <person name="Molnar A.P."/>
            <person name="Mule G."/>
            <person name="Ngan C.Y."/>
            <person name="Orejas M."/>
            <person name="Orosz E."/>
            <person name="Ouedraogo J.P."/>
            <person name="Overkamp K.M."/>
            <person name="Park H.-S."/>
            <person name="Perrone G."/>
            <person name="Piumi F."/>
            <person name="Punt P.J."/>
            <person name="Ram A.F."/>
            <person name="Ramon A."/>
            <person name="Rauscher S."/>
            <person name="Record E."/>
            <person name="Riano-Pachon D.M."/>
            <person name="Robert V."/>
            <person name="Roehrig J."/>
            <person name="Ruller R."/>
            <person name="Salamov A."/>
            <person name="Salih N.S."/>
            <person name="Samson R.A."/>
            <person name="Sandor E."/>
            <person name="Sanguinetti M."/>
            <person name="Schuetze T."/>
            <person name="Sepcic K."/>
            <person name="Shelest E."/>
            <person name="Sherlock G."/>
            <person name="Sophianopoulou V."/>
            <person name="Squina F.M."/>
            <person name="Sun H."/>
            <person name="Susca A."/>
            <person name="Todd R.B."/>
            <person name="Tsang A."/>
            <person name="Unkles S.E."/>
            <person name="van de Wiele N."/>
            <person name="van Rossen-Uffink D."/>
            <person name="Oliveira J.V."/>
            <person name="Vesth T.C."/>
            <person name="Visser J."/>
            <person name="Yu J.-H."/>
            <person name="Zhou M."/>
            <person name="Andersen M.R."/>
            <person name="Archer D.B."/>
            <person name="Baker S.E."/>
            <person name="Benoit I."/>
            <person name="Brakhage A.A."/>
            <person name="Braus G.H."/>
            <person name="Fischer R."/>
            <person name="Frisvad J.C."/>
            <person name="Goldman G.H."/>
            <person name="Houbraken J."/>
            <person name="Oakley B."/>
            <person name="Pocsi I."/>
            <person name="Scazzocchio C."/>
            <person name="Seiboth B."/>
            <person name="vanKuyk P.A."/>
            <person name="Wortman J."/>
            <person name="Dyer P.S."/>
            <person name="Grigoriev I.V."/>
        </authorList>
    </citation>
    <scope>NUCLEOTIDE SEQUENCE [LARGE SCALE GENOMIC DNA]</scope>
    <source>
        <strain evidence="3">CBS 106.47</strain>
    </source>
</reference>
<protein>
    <submittedName>
        <fullName evidence="2">Uncharacterized protein</fullName>
    </submittedName>
</protein>
<dbReference type="EMBL" id="KV878237">
    <property type="protein sequence ID" value="OJZ90872.1"/>
    <property type="molecule type" value="Genomic_DNA"/>
</dbReference>
<evidence type="ECO:0000313" key="3">
    <source>
        <dbReference type="Proteomes" id="UP000184063"/>
    </source>
</evidence>
<feature type="chain" id="PRO_5012386446" evidence="1">
    <location>
        <begin position="25"/>
        <end position="120"/>
    </location>
</feature>
<evidence type="ECO:0000313" key="2">
    <source>
        <dbReference type="EMBL" id="OJZ90872.1"/>
    </source>
</evidence>
<gene>
    <name evidence="2" type="ORF">ASPFODRAFT_215134</name>
</gene>
<dbReference type="AlphaFoldDB" id="A0A1M3TW89"/>
<dbReference type="Proteomes" id="UP000184063">
    <property type="component" value="Unassembled WGS sequence"/>
</dbReference>
<sequence>MVAYSSKALATAALILGLSSSAFGCLVITGSTYNGDDFDDGTITTTDSGVQTCNGNVGIGDNNVDCISGYSLNYDYTDNNGDGPMPITYCNPSNCYGINVPLSCPNNGLPCTFDFSTFCG</sequence>
<proteinExistence type="predicted"/>
<dbReference type="VEuPathDB" id="FungiDB:ASPFODRAFT_215134"/>
<evidence type="ECO:0000256" key="1">
    <source>
        <dbReference type="SAM" id="SignalP"/>
    </source>
</evidence>
<dbReference type="PROSITE" id="PS51257">
    <property type="entry name" value="PROKAR_LIPOPROTEIN"/>
    <property type="match status" value="1"/>
</dbReference>
<accession>A0A1M3TW89</accession>